<proteinExistence type="predicted"/>
<dbReference type="PANTHER" id="PTHR33529:SF2">
    <property type="entry name" value="LIPOPOLYSACCHARIDE EXPORT SYSTEM PERMEASE PROTEIN LPTG"/>
    <property type="match status" value="1"/>
</dbReference>
<dbReference type="InterPro" id="IPR005495">
    <property type="entry name" value="LptG/LptF_permease"/>
</dbReference>
<dbReference type="PANTHER" id="PTHR33529">
    <property type="entry name" value="SLR0882 PROTEIN-RELATED"/>
    <property type="match status" value="1"/>
</dbReference>
<keyword evidence="3 6" id="KW-0812">Transmembrane</keyword>
<evidence type="ECO:0000256" key="4">
    <source>
        <dbReference type="ARBA" id="ARBA00022989"/>
    </source>
</evidence>
<dbReference type="Pfam" id="PF03739">
    <property type="entry name" value="LptF_LptG"/>
    <property type="match status" value="1"/>
</dbReference>
<dbReference type="GO" id="GO:0043190">
    <property type="term" value="C:ATP-binding cassette (ABC) transporter complex"/>
    <property type="evidence" value="ECO:0007669"/>
    <property type="project" value="InterPro"/>
</dbReference>
<accession>A0A917SPE4</accession>
<evidence type="ECO:0000256" key="3">
    <source>
        <dbReference type="ARBA" id="ARBA00022692"/>
    </source>
</evidence>
<evidence type="ECO:0000313" key="7">
    <source>
        <dbReference type="EMBL" id="GGL89961.1"/>
    </source>
</evidence>
<evidence type="ECO:0000256" key="1">
    <source>
        <dbReference type="ARBA" id="ARBA00004651"/>
    </source>
</evidence>
<feature type="transmembrane region" description="Helical" evidence="6">
    <location>
        <begin position="338"/>
        <end position="360"/>
    </location>
</feature>
<dbReference type="RefSeq" id="WP_028285902.1">
    <property type="nucleotide sequence ID" value="NZ_BMLF01000001.1"/>
</dbReference>
<feature type="transmembrane region" description="Helical" evidence="6">
    <location>
        <begin position="12"/>
        <end position="32"/>
    </location>
</feature>
<dbReference type="Proteomes" id="UP000649829">
    <property type="component" value="Unassembled WGS sequence"/>
</dbReference>
<name>A0A917SPE4_9RHOB</name>
<dbReference type="EMBL" id="BMLF01000001">
    <property type="protein sequence ID" value="GGL89961.1"/>
    <property type="molecule type" value="Genomic_DNA"/>
</dbReference>
<evidence type="ECO:0000313" key="8">
    <source>
        <dbReference type="Proteomes" id="UP000649829"/>
    </source>
</evidence>
<evidence type="ECO:0000256" key="2">
    <source>
        <dbReference type="ARBA" id="ARBA00022475"/>
    </source>
</evidence>
<dbReference type="GO" id="GO:0015920">
    <property type="term" value="P:lipopolysaccharide transport"/>
    <property type="evidence" value="ECO:0007669"/>
    <property type="project" value="TreeGrafter"/>
</dbReference>
<evidence type="ECO:0000256" key="6">
    <source>
        <dbReference type="SAM" id="Phobius"/>
    </source>
</evidence>
<keyword evidence="5 6" id="KW-0472">Membrane</keyword>
<feature type="transmembrane region" description="Helical" evidence="6">
    <location>
        <begin position="282"/>
        <end position="301"/>
    </location>
</feature>
<reference evidence="7" key="1">
    <citation type="journal article" date="2014" name="Int. J. Syst. Evol. Microbiol.">
        <title>Complete genome sequence of Corynebacterium casei LMG S-19264T (=DSM 44701T), isolated from a smear-ripened cheese.</title>
        <authorList>
            <consortium name="US DOE Joint Genome Institute (JGI-PGF)"/>
            <person name="Walter F."/>
            <person name="Albersmeier A."/>
            <person name="Kalinowski J."/>
            <person name="Ruckert C."/>
        </authorList>
    </citation>
    <scope>NUCLEOTIDE SEQUENCE</scope>
    <source>
        <strain evidence="7">CGMCC 1.6293</strain>
    </source>
</reference>
<sequence length="365" mass="39678">MILHFYFARRFLKSFLGLMLVFTLLIMLFDLIEQIRRLSDTTAGFSQALGLTMLHVPETLYEMIPLIVVLATVAMFVGLARSSELVVTRAAGRAALVSLMSPVLVAFGIGVFALALLNPIVAVTLKRYSAMTEFYLSGSNAALSFSSEGLWLRQGDDDGQTVIHAGRANAEGTQFYGVTFYGYAPQGGLTSRTEAESAELLDGEWLLTDVKRWPLDAGGNPEALAETAPTVRVPSSLTVDNIRDSFGEPSAISIWDLPAYTAALKEAGFSARRYLVWIQTELARPFFLMAMVLIAAAFTMRHARSGKVGLAVLTSILMGFSLYYVKNFAQILGDNGQIPIWVAAWAPPVAALMLSVGLVLQMEDG</sequence>
<keyword evidence="2" id="KW-1003">Cell membrane</keyword>
<feature type="transmembrane region" description="Helical" evidence="6">
    <location>
        <begin position="63"/>
        <end position="82"/>
    </location>
</feature>
<protein>
    <submittedName>
        <fullName evidence="7">LPS export ABC transporter permease LptG</fullName>
    </submittedName>
</protein>
<keyword evidence="8" id="KW-1185">Reference proteome</keyword>
<dbReference type="AlphaFoldDB" id="A0A917SPE4"/>
<reference evidence="7" key="2">
    <citation type="submission" date="2020-09" db="EMBL/GenBank/DDBJ databases">
        <authorList>
            <person name="Sun Q."/>
            <person name="Zhou Y."/>
        </authorList>
    </citation>
    <scope>NUCLEOTIDE SEQUENCE</scope>
    <source>
        <strain evidence="7">CGMCC 1.6293</strain>
    </source>
</reference>
<comment type="subcellular location">
    <subcellularLocation>
        <location evidence="1">Cell membrane</location>
        <topology evidence="1">Multi-pass membrane protein</topology>
    </subcellularLocation>
</comment>
<comment type="caution">
    <text evidence="7">The sequence shown here is derived from an EMBL/GenBank/DDBJ whole genome shotgun (WGS) entry which is preliminary data.</text>
</comment>
<evidence type="ECO:0000256" key="5">
    <source>
        <dbReference type="ARBA" id="ARBA00023136"/>
    </source>
</evidence>
<keyword evidence="4 6" id="KW-1133">Transmembrane helix</keyword>
<dbReference type="GO" id="GO:0055085">
    <property type="term" value="P:transmembrane transport"/>
    <property type="evidence" value="ECO:0007669"/>
    <property type="project" value="InterPro"/>
</dbReference>
<dbReference type="InterPro" id="IPR030923">
    <property type="entry name" value="LptG"/>
</dbReference>
<feature type="transmembrane region" description="Helical" evidence="6">
    <location>
        <begin position="94"/>
        <end position="117"/>
    </location>
</feature>
<gene>
    <name evidence="7" type="ORF">GCM10011534_10110</name>
</gene>
<dbReference type="NCBIfam" id="TIGR04408">
    <property type="entry name" value="LptG_lptG"/>
    <property type="match status" value="1"/>
</dbReference>
<organism evidence="7 8">
    <name type="scientific">Pseudooceanicola nanhaiensis</name>
    <dbReference type="NCBI Taxonomy" id="375761"/>
    <lineage>
        <taxon>Bacteria</taxon>
        <taxon>Pseudomonadati</taxon>
        <taxon>Pseudomonadota</taxon>
        <taxon>Alphaproteobacteria</taxon>
        <taxon>Rhodobacterales</taxon>
        <taxon>Paracoccaceae</taxon>
        <taxon>Pseudooceanicola</taxon>
    </lineage>
</organism>
<feature type="transmembrane region" description="Helical" evidence="6">
    <location>
        <begin position="308"/>
        <end position="326"/>
    </location>
</feature>